<feature type="binding site" evidence="17">
    <location>
        <position position="253"/>
    </location>
    <ligand>
        <name>(6S)-NADPHX</name>
        <dbReference type="ChEBI" id="CHEBI:64076"/>
    </ligand>
</feature>
<dbReference type="AlphaFoldDB" id="A0ABD7CW18"/>
<keyword evidence="7 17" id="KW-0067">ATP-binding</keyword>
<evidence type="ECO:0000256" key="14">
    <source>
        <dbReference type="ARBA" id="ARBA00025153"/>
    </source>
</evidence>
<dbReference type="GO" id="GO:0046872">
    <property type="term" value="F:metal ion binding"/>
    <property type="evidence" value="ECO:0007669"/>
    <property type="project" value="UniProtKB-UniRule"/>
</dbReference>
<dbReference type="GO" id="GO:0052855">
    <property type="term" value="F:ADP-dependent NAD(P)H-hydrate dehydratase activity"/>
    <property type="evidence" value="ECO:0007669"/>
    <property type="project" value="UniProtKB-UniRule"/>
</dbReference>
<feature type="binding site" evidence="17">
    <location>
        <position position="355"/>
    </location>
    <ligand>
        <name>(6S)-NADPHX</name>
        <dbReference type="ChEBI" id="CHEBI:64076"/>
    </ligand>
</feature>
<dbReference type="NCBIfam" id="TIGR00197">
    <property type="entry name" value="yjeF_nterm"/>
    <property type="match status" value="1"/>
</dbReference>
<comment type="cofactor">
    <cofactor evidence="17">
        <name>Mg(2+)</name>
        <dbReference type="ChEBI" id="CHEBI:18420"/>
    </cofactor>
</comment>
<evidence type="ECO:0000313" key="23">
    <source>
        <dbReference type="EMBL" id="QRV43046.1"/>
    </source>
</evidence>
<comment type="catalytic activity">
    <reaction evidence="15 17 19">
        <text>(6S)-NADHX + ADP = AMP + phosphate + NADH + H(+)</text>
        <dbReference type="Rhea" id="RHEA:32223"/>
        <dbReference type="ChEBI" id="CHEBI:15378"/>
        <dbReference type="ChEBI" id="CHEBI:43474"/>
        <dbReference type="ChEBI" id="CHEBI:57945"/>
        <dbReference type="ChEBI" id="CHEBI:64074"/>
        <dbReference type="ChEBI" id="CHEBI:456215"/>
        <dbReference type="ChEBI" id="CHEBI:456216"/>
        <dbReference type="EC" id="4.2.1.136"/>
    </reaction>
</comment>
<evidence type="ECO:0000256" key="10">
    <source>
        <dbReference type="ARBA" id="ARBA00023027"/>
    </source>
</evidence>
<accession>A0ABD7CW18</accession>
<feature type="binding site" evidence="18">
    <location>
        <begin position="61"/>
        <end position="65"/>
    </location>
    <ligand>
        <name>(6S)-NADPHX</name>
        <dbReference type="ChEBI" id="CHEBI:64076"/>
    </ligand>
</feature>
<evidence type="ECO:0000256" key="1">
    <source>
        <dbReference type="ARBA" id="ARBA00000013"/>
    </source>
</evidence>
<evidence type="ECO:0000259" key="21">
    <source>
        <dbReference type="PROSITE" id="PS51385"/>
    </source>
</evidence>
<dbReference type="Proteomes" id="UP000598054">
    <property type="component" value="Chromosome"/>
</dbReference>
<feature type="binding site" evidence="17">
    <location>
        <position position="423"/>
    </location>
    <ligand>
        <name>(6S)-NADPHX</name>
        <dbReference type="ChEBI" id="CHEBI:64076"/>
    </ligand>
</feature>
<comment type="caution">
    <text evidence="18">Lacks conserved residue(s) required for the propagation of feature annotation.</text>
</comment>
<feature type="binding site" evidence="18">
    <location>
        <begin position="124"/>
        <end position="130"/>
    </location>
    <ligand>
        <name>(6S)-NADPHX</name>
        <dbReference type="ChEBI" id="CHEBI:64076"/>
    </ligand>
</feature>
<evidence type="ECO:0000256" key="3">
    <source>
        <dbReference type="ARBA" id="ARBA00006001"/>
    </source>
</evidence>
<evidence type="ECO:0000256" key="12">
    <source>
        <dbReference type="ARBA" id="ARBA00023239"/>
    </source>
</evidence>
<keyword evidence="8 17" id="KW-0521">NADP</keyword>
<dbReference type="PIRSF" id="PIRSF017184">
    <property type="entry name" value="Nnr"/>
    <property type="match status" value="1"/>
</dbReference>
<dbReference type="Proteomes" id="UP000623926">
    <property type="component" value="Chromosome"/>
</dbReference>
<dbReference type="GO" id="GO:0005524">
    <property type="term" value="F:ATP binding"/>
    <property type="evidence" value="ECO:0007669"/>
    <property type="project" value="UniProtKB-UniRule"/>
</dbReference>
<evidence type="ECO:0000256" key="5">
    <source>
        <dbReference type="ARBA" id="ARBA00022723"/>
    </source>
</evidence>
<evidence type="ECO:0000313" key="25">
    <source>
        <dbReference type="Proteomes" id="UP000623926"/>
    </source>
</evidence>
<comment type="similarity">
    <text evidence="3 19">In the N-terminal section; belongs to the NnrE/AIBP family.</text>
</comment>
<feature type="binding site" evidence="18">
    <location>
        <position position="156"/>
    </location>
    <ligand>
        <name>K(+)</name>
        <dbReference type="ChEBI" id="CHEBI:29103"/>
    </ligand>
</feature>
<evidence type="ECO:0000256" key="8">
    <source>
        <dbReference type="ARBA" id="ARBA00022857"/>
    </source>
</evidence>
<dbReference type="Gene3D" id="3.40.50.10260">
    <property type="entry name" value="YjeF N-terminal domain"/>
    <property type="match status" value="1"/>
</dbReference>
<proteinExistence type="inferred from homology"/>
<dbReference type="HAMAP" id="MF_01965">
    <property type="entry name" value="NADHX_dehydratase"/>
    <property type="match status" value="1"/>
</dbReference>
<dbReference type="CDD" id="cd01171">
    <property type="entry name" value="YXKO-related"/>
    <property type="match status" value="1"/>
</dbReference>
<feature type="binding site" evidence="18">
    <location>
        <position position="120"/>
    </location>
    <ligand>
        <name>K(+)</name>
        <dbReference type="ChEBI" id="CHEBI:29103"/>
    </ligand>
</feature>
<feature type="binding site" evidence="18">
    <location>
        <position position="153"/>
    </location>
    <ligand>
        <name>(6S)-NADPHX</name>
        <dbReference type="ChEBI" id="CHEBI:64076"/>
    </ligand>
</feature>
<evidence type="ECO:0000256" key="4">
    <source>
        <dbReference type="ARBA" id="ARBA00009524"/>
    </source>
</evidence>
<evidence type="ECO:0000313" key="24">
    <source>
        <dbReference type="Proteomes" id="UP000598054"/>
    </source>
</evidence>
<dbReference type="InterPro" id="IPR029056">
    <property type="entry name" value="Ribokinase-like"/>
</dbReference>
<evidence type="ECO:0000256" key="17">
    <source>
        <dbReference type="HAMAP-Rule" id="MF_01965"/>
    </source>
</evidence>
<keyword evidence="5 18" id="KW-0479">Metal-binding</keyword>
<sequence>MRRAYSVETVRAAEAALMQRLPEGALMQRAAAGLAAACGDLLRRNGRVYGSRVLLLVGSGDNGGDALYAGARLARRGAGVRALLLAPDRAHPGGLAALRAAGGQVVDGPDGLGVLDLVVDGITGIGGRGGLRPDAAELLHTVTRDRTPVLSVDLPSGVEADTGEVHGDAVRADATVTFGTYKPGLLIDPAAEHAGALRLVDIGLGPELPEPPDLEALQYADVAALLPEPGAESDKYRRGVVGVVAGSARYPGAAVLAVAGALHGGAGAVRYVGPGADAVIARFPETLVHAGPPSRAGRVQAWVVGPGLGDGEDAARAVADVLATDVPVLVDADGLRLLDAETVRTRTAPTVLTPHAGEAAALLGAARDEVESGRLAAVRELAARYRATVLLKGSTTLVAEARDTPVRVNPTGTSWLATAGSGDVLSGLTGSLLAAGLAPRDAASVGAYLHGLAARHGSDGAPVSAQDVAAGIPAAWRDVRAG</sequence>
<dbReference type="PROSITE" id="PS51385">
    <property type="entry name" value="YJEF_N"/>
    <property type="match status" value="1"/>
</dbReference>
<dbReference type="SUPFAM" id="SSF64153">
    <property type="entry name" value="YjeF N-terminal domain-like"/>
    <property type="match status" value="1"/>
</dbReference>
<dbReference type="EC" id="4.2.1.136" evidence="19"/>
<feature type="binding site" evidence="17">
    <location>
        <position position="307"/>
    </location>
    <ligand>
        <name>(6S)-NADPHX</name>
        <dbReference type="ChEBI" id="CHEBI:64076"/>
    </ligand>
</feature>
<keyword evidence="10 17" id="KW-0520">NAD</keyword>
<evidence type="ECO:0000256" key="13">
    <source>
        <dbReference type="ARBA" id="ARBA00023268"/>
    </source>
</evidence>
<feature type="domain" description="YjeF N-terminal" evidence="21">
    <location>
        <begin position="10"/>
        <end position="210"/>
    </location>
</feature>
<dbReference type="GO" id="GO:0052856">
    <property type="term" value="F:NAD(P)HX epimerase activity"/>
    <property type="evidence" value="ECO:0007669"/>
    <property type="project" value="UniProtKB-UniRule"/>
</dbReference>
<keyword evidence="13" id="KW-0511">Multifunctional enzyme</keyword>
<feature type="binding site" evidence="18">
    <location>
        <position position="62"/>
    </location>
    <ligand>
        <name>K(+)</name>
        <dbReference type="ChEBI" id="CHEBI:29103"/>
    </ligand>
</feature>
<dbReference type="EMBL" id="CP070249">
    <property type="protein sequence ID" value="QRV43046.1"/>
    <property type="molecule type" value="Genomic_DNA"/>
</dbReference>
<comment type="similarity">
    <text evidence="17">Belongs to the NnrD/CARKD family.</text>
</comment>
<dbReference type="Gene3D" id="3.40.1190.20">
    <property type="match status" value="1"/>
</dbReference>
<protein>
    <recommendedName>
        <fullName evidence="19">Bifunctional NAD(P)H-hydrate repair enzyme</fullName>
    </recommendedName>
    <alternativeName>
        <fullName evidence="19">Nicotinamide nucleotide repair protein</fullName>
    </alternativeName>
    <domain>
        <recommendedName>
            <fullName evidence="19">ADP-dependent (S)-NAD(P)H-hydrate dehydratase</fullName>
            <ecNumber evidence="19">4.2.1.136</ecNumber>
        </recommendedName>
        <alternativeName>
            <fullName evidence="19">ADP-dependent NAD(P)HX dehydratase</fullName>
        </alternativeName>
    </domain>
    <domain>
        <recommendedName>
            <fullName evidence="19">NAD(P)H-hydrate epimerase</fullName>
            <ecNumber evidence="19">5.1.99.6</ecNumber>
        </recommendedName>
    </domain>
</protein>
<dbReference type="Pfam" id="PF03853">
    <property type="entry name" value="YjeF_N"/>
    <property type="match status" value="1"/>
</dbReference>
<evidence type="ECO:0000256" key="6">
    <source>
        <dbReference type="ARBA" id="ARBA00022741"/>
    </source>
</evidence>
<evidence type="ECO:0000256" key="7">
    <source>
        <dbReference type="ARBA" id="ARBA00022840"/>
    </source>
</evidence>
<dbReference type="InterPro" id="IPR030677">
    <property type="entry name" value="Nnr"/>
</dbReference>
<comment type="cofactor">
    <cofactor evidence="18 19">
        <name>K(+)</name>
        <dbReference type="ChEBI" id="CHEBI:29103"/>
    </cofactor>
    <text evidence="18 19">Binds 1 potassium ion per subunit.</text>
</comment>
<keyword evidence="12 17" id="KW-0456">Lyase</keyword>
<dbReference type="GO" id="GO:0046496">
    <property type="term" value="P:nicotinamide nucleotide metabolic process"/>
    <property type="evidence" value="ECO:0007669"/>
    <property type="project" value="UniProtKB-UniRule"/>
</dbReference>
<dbReference type="RefSeq" id="WP_030192663.1">
    <property type="nucleotide sequence ID" value="NZ_CP070242.1"/>
</dbReference>
<dbReference type="PANTHER" id="PTHR12592:SF0">
    <property type="entry name" value="ATP-DEPENDENT (S)-NAD(P)H-HYDRATE DEHYDRATASE"/>
    <property type="match status" value="1"/>
</dbReference>
<feature type="binding site" evidence="17">
    <location>
        <begin position="392"/>
        <end position="396"/>
    </location>
    <ligand>
        <name>AMP</name>
        <dbReference type="ChEBI" id="CHEBI:456215"/>
    </ligand>
</feature>
<dbReference type="GeneID" id="63982178"/>
<dbReference type="Pfam" id="PF01256">
    <property type="entry name" value="Carb_kinase"/>
    <property type="match status" value="1"/>
</dbReference>
<evidence type="ECO:0000256" key="11">
    <source>
        <dbReference type="ARBA" id="ARBA00023235"/>
    </source>
</evidence>
<dbReference type="PROSITE" id="PS51383">
    <property type="entry name" value="YJEF_C_3"/>
    <property type="match status" value="1"/>
</dbReference>
<evidence type="ECO:0000259" key="20">
    <source>
        <dbReference type="PROSITE" id="PS51383"/>
    </source>
</evidence>
<evidence type="ECO:0000313" key="22">
    <source>
        <dbReference type="EMBL" id="QRV34761.1"/>
    </source>
</evidence>
<keyword evidence="24" id="KW-1185">Reference proteome</keyword>
<name>A0ABD7CW18_9ACTN</name>
<feature type="domain" description="YjeF C-terminal" evidence="20">
    <location>
        <begin position="218"/>
        <end position="479"/>
    </location>
</feature>
<comment type="catalytic activity">
    <reaction evidence="16 17 19">
        <text>(6S)-NADPHX + ADP = AMP + phosphate + NADPH + H(+)</text>
        <dbReference type="Rhea" id="RHEA:32235"/>
        <dbReference type="ChEBI" id="CHEBI:15378"/>
        <dbReference type="ChEBI" id="CHEBI:43474"/>
        <dbReference type="ChEBI" id="CHEBI:57783"/>
        <dbReference type="ChEBI" id="CHEBI:64076"/>
        <dbReference type="ChEBI" id="CHEBI:456215"/>
        <dbReference type="ChEBI" id="CHEBI:456216"/>
        <dbReference type="EC" id="4.2.1.136"/>
    </reaction>
</comment>
<dbReference type="EMBL" id="CP070245">
    <property type="protein sequence ID" value="QRV34761.1"/>
    <property type="molecule type" value="Genomic_DNA"/>
</dbReference>
<comment type="subunit">
    <text evidence="17">Homotetramer.</text>
</comment>
<comment type="function">
    <text evidence="17">Catalyzes the dehydration of the S-form of NAD(P)HX at the expense of ADP, which is converted to AMP. Together with NAD(P)HX epimerase, which catalyzes the epimerization of the S- and R-forms, the enzyme allows the repair of both epimers of NAD(P)HX, a damaged form of NAD(P)H that is a result of enzymatic or heat-dependent hydration.</text>
</comment>
<reference evidence="24 25" key="1">
    <citation type="submission" date="2021-02" db="EMBL/GenBank/DDBJ databases">
        <title>FDA dAtabase for Regulatory Grade micrObial Sequences (FDA-ARGOS): Supporting development and validation of Infectious Disease Dx tests.</title>
        <authorList>
            <person name="Sproer C."/>
            <person name="Gronow S."/>
            <person name="Severitt S."/>
            <person name="Schroder I."/>
            <person name="Tallon L."/>
            <person name="Sadzewicz L."/>
            <person name="Zhao X."/>
            <person name="Boylan J."/>
            <person name="Ott S."/>
            <person name="Bowen H."/>
            <person name="Vavikolanu K."/>
            <person name="Mehta A."/>
            <person name="Aluvathingal J."/>
            <person name="Nadendla S."/>
            <person name="Lowell S."/>
            <person name="Myers T."/>
            <person name="Yan Y."/>
            <person name="Sichtig H."/>
        </authorList>
    </citation>
    <scope>NUCLEOTIDE SEQUENCE [LARGE SCALE GENOMIC DNA]</scope>
    <source>
        <strain evidence="23 24">FDAARGOS_1211</strain>
        <strain evidence="22 25">FDAARGOS_1212</strain>
    </source>
</reference>
<evidence type="ECO:0000256" key="19">
    <source>
        <dbReference type="PIRNR" id="PIRNR017184"/>
    </source>
</evidence>
<dbReference type="InterPro" id="IPR000631">
    <property type="entry name" value="CARKD"/>
</dbReference>
<keyword evidence="11 18" id="KW-0413">Isomerase</keyword>
<comment type="similarity">
    <text evidence="18">Belongs to the NnrE/AIBP family.</text>
</comment>
<comment type="catalytic activity">
    <reaction evidence="2 18 19">
        <text>(6R)-NADPHX = (6S)-NADPHX</text>
        <dbReference type="Rhea" id="RHEA:32227"/>
        <dbReference type="ChEBI" id="CHEBI:64076"/>
        <dbReference type="ChEBI" id="CHEBI:64077"/>
        <dbReference type="EC" id="5.1.99.6"/>
    </reaction>
</comment>
<dbReference type="InterPro" id="IPR004443">
    <property type="entry name" value="YjeF_N_dom"/>
</dbReference>
<evidence type="ECO:0000256" key="9">
    <source>
        <dbReference type="ARBA" id="ARBA00022958"/>
    </source>
</evidence>
<dbReference type="EC" id="5.1.99.6" evidence="19"/>
<dbReference type="NCBIfam" id="TIGR00196">
    <property type="entry name" value="yjeF_cterm"/>
    <property type="match status" value="1"/>
</dbReference>
<dbReference type="FunFam" id="3.40.50.10260:FF:000008">
    <property type="entry name" value="Multifunctional fusion protein"/>
    <property type="match status" value="1"/>
</dbReference>
<evidence type="ECO:0000256" key="2">
    <source>
        <dbReference type="ARBA" id="ARBA00000909"/>
    </source>
</evidence>
<dbReference type="HAMAP" id="MF_01966">
    <property type="entry name" value="NADHX_epimerase"/>
    <property type="match status" value="1"/>
</dbReference>
<evidence type="ECO:0000256" key="15">
    <source>
        <dbReference type="ARBA" id="ARBA00048238"/>
    </source>
</evidence>
<comment type="catalytic activity">
    <reaction evidence="1 18 19">
        <text>(6R)-NADHX = (6S)-NADHX</text>
        <dbReference type="Rhea" id="RHEA:32215"/>
        <dbReference type="ChEBI" id="CHEBI:64074"/>
        <dbReference type="ChEBI" id="CHEBI:64075"/>
        <dbReference type="EC" id="5.1.99.6"/>
    </reaction>
</comment>
<dbReference type="PANTHER" id="PTHR12592">
    <property type="entry name" value="ATP-DEPENDENT (S)-NAD(P)H-HYDRATE DEHYDRATASE FAMILY MEMBER"/>
    <property type="match status" value="1"/>
</dbReference>
<keyword evidence="6 17" id="KW-0547">Nucleotide-binding</keyword>
<comment type="function">
    <text evidence="14 19">Bifunctional enzyme that catalyzes the epimerization of the S- and R-forms of NAD(P)HX and the dehydration of the S-form of NAD(P)HX at the expense of ADP, which is converted to AMP. This allows the repair of both epimers of NAD(P)HX, a damaged form of NAD(P)H that is a result of enzymatic or heat-dependent hydration.</text>
</comment>
<dbReference type="InterPro" id="IPR036652">
    <property type="entry name" value="YjeF_N_dom_sf"/>
</dbReference>
<comment type="similarity">
    <text evidence="4 19">In the C-terminal section; belongs to the NnrD/CARKD family.</text>
</comment>
<evidence type="ECO:0000256" key="18">
    <source>
        <dbReference type="HAMAP-Rule" id="MF_01966"/>
    </source>
</evidence>
<comment type="function">
    <text evidence="18">Catalyzes the epimerization of the S- and R-forms of NAD(P)HX, a damaged form of NAD(P)H that is a result of enzymatic or heat-dependent hydration. This is a prerequisite for the S-specific NAD(P)H-hydrate dehydratase to allow the repair of both epimers of NAD(P)HX.</text>
</comment>
<feature type="binding site" evidence="17">
    <location>
        <position position="422"/>
    </location>
    <ligand>
        <name>AMP</name>
        <dbReference type="ChEBI" id="CHEBI:456215"/>
    </ligand>
</feature>
<organism evidence="22 25">
    <name type="scientific">Streptomyces californicus</name>
    <dbReference type="NCBI Taxonomy" id="67351"/>
    <lineage>
        <taxon>Bacteria</taxon>
        <taxon>Bacillati</taxon>
        <taxon>Actinomycetota</taxon>
        <taxon>Actinomycetes</taxon>
        <taxon>Kitasatosporales</taxon>
        <taxon>Streptomycetaceae</taxon>
        <taxon>Streptomyces</taxon>
    </lineage>
</organism>
<dbReference type="SUPFAM" id="SSF53613">
    <property type="entry name" value="Ribokinase-like"/>
    <property type="match status" value="1"/>
</dbReference>
<evidence type="ECO:0000256" key="16">
    <source>
        <dbReference type="ARBA" id="ARBA00049209"/>
    </source>
</evidence>
<gene>
    <name evidence="18" type="primary">nnrE</name>
    <name evidence="17" type="synonym">nnrD</name>
    <name evidence="23" type="ORF">I6J41_21685</name>
    <name evidence="22" type="ORF">I6J42_12325</name>
</gene>
<keyword evidence="9 18" id="KW-0630">Potassium</keyword>